<proteinExistence type="predicted"/>
<evidence type="ECO:0000313" key="2">
    <source>
        <dbReference type="EMBL" id="TCS59838.1"/>
    </source>
</evidence>
<dbReference type="SUPFAM" id="SSF52540">
    <property type="entry name" value="P-loop containing nucleoside triphosphate hydrolases"/>
    <property type="match status" value="1"/>
</dbReference>
<dbReference type="Gene3D" id="3.40.50.300">
    <property type="entry name" value="P-loop containing nucleotide triphosphate hydrolases"/>
    <property type="match status" value="1"/>
</dbReference>
<keyword evidence="3" id="KW-1185">Reference proteome</keyword>
<sequence length="341" mass="38747">MTEFEPSSADVEKQVFATERLWPERSGDTPLIVVGLPRSGTSFLSHALSQLPDYYVFDDLYLITQSAARRAGDAVLSAAQLDKLLYFLGWQIRARHRFGSYAIPAVEDTRAEDLNNALRKSFLKRPGTALDLQAEWLLRLAIAKGARNWGFKMPKAFLQAPRLFAAYENVQLIFMMRQPEDVLASYKNMPNDPTGDGDPRRYHPLVYALYWRLAARSFERLSQRFPDKTHLVRFHEFVADPLAQTNNLATQIRTLPAQQITKPPNPNSSYRDKGTKAAHKPLTGLEARIVRYICGREMEALGFDTRPLPQLALSDIADLVRNTAVWLSFHVGEAFARVQKR</sequence>
<evidence type="ECO:0000256" key="1">
    <source>
        <dbReference type="SAM" id="MobiDB-lite"/>
    </source>
</evidence>
<dbReference type="InterPro" id="IPR027417">
    <property type="entry name" value="P-loop_NTPase"/>
</dbReference>
<comment type="caution">
    <text evidence="2">The sequence shown here is derived from an EMBL/GenBank/DDBJ whole genome shotgun (WGS) entry which is preliminary data.</text>
</comment>
<keyword evidence="2" id="KW-0808">Transferase</keyword>
<dbReference type="RefSeq" id="WP_165907585.1">
    <property type="nucleotide sequence ID" value="NZ_SLZU01000018.1"/>
</dbReference>
<protein>
    <submittedName>
        <fullName evidence="2">Sulfotransferase family protein</fullName>
    </submittedName>
</protein>
<dbReference type="EMBL" id="SLZU01000018">
    <property type="protein sequence ID" value="TCS59838.1"/>
    <property type="molecule type" value="Genomic_DNA"/>
</dbReference>
<dbReference type="AlphaFoldDB" id="A0A4R3J230"/>
<feature type="region of interest" description="Disordered" evidence="1">
    <location>
        <begin position="256"/>
        <end position="277"/>
    </location>
</feature>
<dbReference type="Pfam" id="PF13469">
    <property type="entry name" value="Sulfotransfer_3"/>
    <property type="match status" value="1"/>
</dbReference>
<accession>A0A4R3J230</accession>
<evidence type="ECO:0000313" key="3">
    <source>
        <dbReference type="Proteomes" id="UP000295696"/>
    </source>
</evidence>
<gene>
    <name evidence="2" type="ORF">EDD52_11849</name>
</gene>
<dbReference type="GO" id="GO:0016740">
    <property type="term" value="F:transferase activity"/>
    <property type="evidence" value="ECO:0007669"/>
    <property type="project" value="UniProtKB-KW"/>
</dbReference>
<organism evidence="2 3">
    <name type="scientific">Primorskyibacter sedentarius</name>
    <dbReference type="NCBI Taxonomy" id="745311"/>
    <lineage>
        <taxon>Bacteria</taxon>
        <taxon>Pseudomonadati</taxon>
        <taxon>Pseudomonadota</taxon>
        <taxon>Alphaproteobacteria</taxon>
        <taxon>Rhodobacterales</taxon>
        <taxon>Roseobacteraceae</taxon>
        <taxon>Primorskyibacter</taxon>
    </lineage>
</organism>
<dbReference type="Proteomes" id="UP000295696">
    <property type="component" value="Unassembled WGS sequence"/>
</dbReference>
<reference evidence="2 3" key="1">
    <citation type="submission" date="2019-03" db="EMBL/GenBank/DDBJ databases">
        <title>Genomic Encyclopedia of Type Strains, Phase IV (KMG-IV): sequencing the most valuable type-strain genomes for metagenomic binning, comparative biology and taxonomic classification.</title>
        <authorList>
            <person name="Goeker M."/>
        </authorList>
    </citation>
    <scope>NUCLEOTIDE SEQUENCE [LARGE SCALE GENOMIC DNA]</scope>
    <source>
        <strain evidence="2 3">DSM 104836</strain>
    </source>
</reference>
<name>A0A4R3J230_9RHOB</name>